<evidence type="ECO:0000313" key="11">
    <source>
        <dbReference type="Proteomes" id="UP000553776"/>
    </source>
</evidence>
<keyword evidence="6 8" id="KW-1133">Transmembrane helix</keyword>
<comment type="caution">
    <text evidence="10">The sequence shown here is derived from an EMBL/GenBank/DDBJ whole genome shotgun (WGS) entry which is preliminary data.</text>
</comment>
<dbReference type="Pfam" id="PF12832">
    <property type="entry name" value="MFS_1_like"/>
    <property type="match status" value="1"/>
</dbReference>
<feature type="transmembrane region" description="Helical" evidence="8">
    <location>
        <begin position="271"/>
        <end position="289"/>
    </location>
</feature>
<dbReference type="Proteomes" id="UP000553776">
    <property type="component" value="Unassembled WGS sequence"/>
</dbReference>
<sequence length="386" mass="42304">MNFLRTDNGQIAVLRSLHFMNYATMVLVVTFFPLYFDDLGFSKLQIGAVYSIGPMLSIFSNLLAGYAADRSKALRRVLNLIFLGQIIALALLLPQKEFAVISVLMGVFYFFQTPVNSMMDSLTLLAASRTNRSFPSIRMFGSLGYATCALAFGFLLKSTGSDWTMWLGLATVGCSLVLSLVLGNFQASLSKFDVGGLWVILRRKETLVFFGLVALVSVSHRINEGFLAVAMRELGGSSSMIGAASLASSVSEIPIFFLLARYGHRFREIPLLAVASLMYMVRLFLLSIANEPIAFVFLQMMHSVTFGIYYITALRYLQSIVPDEFRSSGQALFGMVWTGVAGLIAGTLGGWLYDAFGLSAVFRSGSMFALAAAVGFLFVHFRRANG</sequence>
<dbReference type="RefSeq" id="WP_185135307.1">
    <property type="nucleotide sequence ID" value="NZ_JACJVR010000027.1"/>
</dbReference>
<evidence type="ECO:0000256" key="2">
    <source>
        <dbReference type="ARBA" id="ARBA00022448"/>
    </source>
</evidence>
<evidence type="ECO:0000313" key="10">
    <source>
        <dbReference type="EMBL" id="MBB6691308.1"/>
    </source>
</evidence>
<feature type="transmembrane region" description="Helical" evidence="8">
    <location>
        <begin position="206"/>
        <end position="222"/>
    </location>
</feature>
<organism evidence="10 11">
    <name type="scientific">Cohnella xylanilytica</name>
    <dbReference type="NCBI Taxonomy" id="557555"/>
    <lineage>
        <taxon>Bacteria</taxon>
        <taxon>Bacillati</taxon>
        <taxon>Bacillota</taxon>
        <taxon>Bacilli</taxon>
        <taxon>Bacillales</taxon>
        <taxon>Paenibacillaceae</taxon>
        <taxon>Cohnella</taxon>
    </lineage>
</organism>
<keyword evidence="3" id="KW-1003">Cell membrane</keyword>
<keyword evidence="5 8" id="KW-0812">Transmembrane</keyword>
<protein>
    <submittedName>
        <fullName evidence="10">MFS transporter</fullName>
    </submittedName>
</protein>
<evidence type="ECO:0000259" key="9">
    <source>
        <dbReference type="PROSITE" id="PS50850"/>
    </source>
</evidence>
<dbReference type="InterPro" id="IPR020846">
    <property type="entry name" value="MFS_dom"/>
</dbReference>
<dbReference type="PANTHER" id="PTHR23522">
    <property type="entry name" value="BLL5896 PROTEIN"/>
    <property type="match status" value="1"/>
</dbReference>
<feature type="transmembrane region" description="Helical" evidence="8">
    <location>
        <begin position="139"/>
        <end position="157"/>
    </location>
</feature>
<evidence type="ECO:0000256" key="7">
    <source>
        <dbReference type="ARBA" id="ARBA00023136"/>
    </source>
</evidence>
<dbReference type="GO" id="GO:0005886">
    <property type="term" value="C:plasma membrane"/>
    <property type="evidence" value="ECO:0007669"/>
    <property type="project" value="UniProtKB-SubCell"/>
</dbReference>
<keyword evidence="4" id="KW-0997">Cell inner membrane</keyword>
<keyword evidence="7 8" id="KW-0472">Membrane</keyword>
<feature type="transmembrane region" description="Helical" evidence="8">
    <location>
        <begin position="12"/>
        <end position="36"/>
    </location>
</feature>
<gene>
    <name evidence="10" type="ORF">H7B90_07870</name>
</gene>
<feature type="transmembrane region" description="Helical" evidence="8">
    <location>
        <begin position="48"/>
        <end position="68"/>
    </location>
</feature>
<dbReference type="EMBL" id="JACJVR010000027">
    <property type="protein sequence ID" value="MBB6691308.1"/>
    <property type="molecule type" value="Genomic_DNA"/>
</dbReference>
<dbReference type="GO" id="GO:0022857">
    <property type="term" value="F:transmembrane transporter activity"/>
    <property type="evidence" value="ECO:0007669"/>
    <property type="project" value="InterPro"/>
</dbReference>
<reference evidence="10 11" key="1">
    <citation type="submission" date="2020-08" db="EMBL/GenBank/DDBJ databases">
        <title>Cohnella phylogeny.</title>
        <authorList>
            <person name="Dunlap C."/>
        </authorList>
    </citation>
    <scope>NUCLEOTIDE SEQUENCE [LARGE SCALE GENOMIC DNA]</scope>
    <source>
        <strain evidence="10 11">DSM 25239</strain>
    </source>
</reference>
<feature type="transmembrane region" description="Helical" evidence="8">
    <location>
        <begin position="359"/>
        <end position="381"/>
    </location>
</feature>
<evidence type="ECO:0000256" key="6">
    <source>
        <dbReference type="ARBA" id="ARBA00022989"/>
    </source>
</evidence>
<feature type="transmembrane region" description="Helical" evidence="8">
    <location>
        <begin position="295"/>
        <end position="317"/>
    </location>
</feature>
<dbReference type="PROSITE" id="PS50850">
    <property type="entry name" value="MFS"/>
    <property type="match status" value="1"/>
</dbReference>
<dbReference type="InterPro" id="IPR036259">
    <property type="entry name" value="MFS_trans_sf"/>
</dbReference>
<dbReference type="InterPro" id="IPR024989">
    <property type="entry name" value="MFS_assoc_dom"/>
</dbReference>
<proteinExistence type="predicted"/>
<accession>A0A841TWC9</accession>
<feature type="transmembrane region" description="Helical" evidence="8">
    <location>
        <begin position="163"/>
        <end position="185"/>
    </location>
</feature>
<feature type="domain" description="Major facilitator superfamily (MFS) profile" evidence="9">
    <location>
        <begin position="176"/>
        <end position="386"/>
    </location>
</feature>
<dbReference type="PANTHER" id="PTHR23522:SF10">
    <property type="entry name" value="3-PHENYLPROPIONIC ACID TRANSPORTER-RELATED"/>
    <property type="match status" value="1"/>
</dbReference>
<feature type="transmembrane region" description="Helical" evidence="8">
    <location>
        <begin position="99"/>
        <end position="118"/>
    </location>
</feature>
<evidence type="ECO:0000256" key="8">
    <source>
        <dbReference type="SAM" id="Phobius"/>
    </source>
</evidence>
<evidence type="ECO:0000256" key="4">
    <source>
        <dbReference type="ARBA" id="ARBA00022519"/>
    </source>
</evidence>
<feature type="transmembrane region" description="Helical" evidence="8">
    <location>
        <begin position="234"/>
        <end position="259"/>
    </location>
</feature>
<comment type="subcellular location">
    <subcellularLocation>
        <location evidence="1">Cell inner membrane</location>
        <topology evidence="1">Multi-pass membrane protein</topology>
    </subcellularLocation>
</comment>
<evidence type="ECO:0000256" key="3">
    <source>
        <dbReference type="ARBA" id="ARBA00022475"/>
    </source>
</evidence>
<keyword evidence="11" id="KW-1185">Reference proteome</keyword>
<name>A0A841TWC9_9BACL</name>
<dbReference type="SUPFAM" id="SSF103473">
    <property type="entry name" value="MFS general substrate transporter"/>
    <property type="match status" value="1"/>
</dbReference>
<keyword evidence="2" id="KW-0813">Transport</keyword>
<evidence type="ECO:0000256" key="1">
    <source>
        <dbReference type="ARBA" id="ARBA00004429"/>
    </source>
</evidence>
<feature type="transmembrane region" description="Helical" evidence="8">
    <location>
        <begin position="77"/>
        <end position="93"/>
    </location>
</feature>
<dbReference type="AlphaFoldDB" id="A0A841TWC9"/>
<dbReference type="Gene3D" id="1.20.1250.20">
    <property type="entry name" value="MFS general substrate transporter like domains"/>
    <property type="match status" value="2"/>
</dbReference>
<feature type="transmembrane region" description="Helical" evidence="8">
    <location>
        <begin position="329"/>
        <end position="353"/>
    </location>
</feature>
<evidence type="ECO:0000256" key="5">
    <source>
        <dbReference type="ARBA" id="ARBA00022692"/>
    </source>
</evidence>